<keyword evidence="2" id="KW-0456">Lyase</keyword>
<evidence type="ECO:0000259" key="3">
    <source>
        <dbReference type="Pfam" id="PF02775"/>
    </source>
</evidence>
<dbReference type="InterPro" id="IPR029061">
    <property type="entry name" value="THDP-binding"/>
</dbReference>
<organism evidence="4 5">
    <name type="scientific">Stella humosa</name>
    <dbReference type="NCBI Taxonomy" id="94"/>
    <lineage>
        <taxon>Bacteria</taxon>
        <taxon>Pseudomonadati</taxon>
        <taxon>Pseudomonadota</taxon>
        <taxon>Alphaproteobacteria</taxon>
        <taxon>Rhodospirillales</taxon>
        <taxon>Stellaceae</taxon>
        <taxon>Stella</taxon>
    </lineage>
</organism>
<dbReference type="GO" id="GO:0030976">
    <property type="term" value="F:thiamine pyrophosphate binding"/>
    <property type="evidence" value="ECO:0007669"/>
    <property type="project" value="InterPro"/>
</dbReference>
<keyword evidence="5" id="KW-1185">Reference proteome</keyword>
<evidence type="ECO:0000313" key="5">
    <source>
        <dbReference type="Proteomes" id="UP000278222"/>
    </source>
</evidence>
<sequence length="206" mass="21709">MTTLERSAASAFATDAILDRRDAIPALVGRHEDFLIVTGLAGTARDLAALTKDGDHLYTMAGCMGGACMIGLGLALARPDRQVLVATGDGELLMNLGSLATIAAMDPPNLSILCVDNGHYGETGYQKSHTSLGVDLEKVASGSGIRATRMVEREDQIADGARLLRAGNSAAFVLLRVKPTDPPAYRRNFDLAACRDRFRAALPPAG</sequence>
<dbReference type="RefSeq" id="WP_123695687.1">
    <property type="nucleotide sequence ID" value="NZ_AP019700.1"/>
</dbReference>
<dbReference type="AlphaFoldDB" id="A0A3N1KJ11"/>
<dbReference type="InterPro" id="IPR011766">
    <property type="entry name" value="TPP_enzyme_TPP-bd"/>
</dbReference>
<dbReference type="Proteomes" id="UP000278222">
    <property type="component" value="Unassembled WGS sequence"/>
</dbReference>
<feature type="domain" description="Thiamine pyrophosphate enzyme TPP-binding" evidence="3">
    <location>
        <begin position="58"/>
        <end position="163"/>
    </location>
</feature>
<reference evidence="4 5" key="1">
    <citation type="submission" date="2018-11" db="EMBL/GenBank/DDBJ databases">
        <title>Genomic Encyclopedia of Type Strains, Phase IV (KMG-IV): sequencing the most valuable type-strain genomes for metagenomic binning, comparative biology and taxonomic classification.</title>
        <authorList>
            <person name="Goeker M."/>
        </authorList>
    </citation>
    <scope>NUCLEOTIDE SEQUENCE [LARGE SCALE GENOMIC DNA]</scope>
    <source>
        <strain evidence="4 5">DSM 5900</strain>
    </source>
</reference>
<dbReference type="PANTHER" id="PTHR42818:SF1">
    <property type="entry name" value="SULFOPYRUVATE DECARBOXYLASE"/>
    <property type="match status" value="1"/>
</dbReference>
<keyword evidence="4" id="KW-0670">Pyruvate</keyword>
<protein>
    <submittedName>
        <fullName evidence="4">Phosphonopyruvate decarboxylase</fullName>
    </submittedName>
</protein>
<proteinExistence type="predicted"/>
<comment type="caution">
    <text evidence="4">The sequence shown here is derived from an EMBL/GenBank/DDBJ whole genome shotgun (WGS) entry which is preliminary data.</text>
</comment>
<dbReference type="GO" id="GO:0044281">
    <property type="term" value="P:small molecule metabolic process"/>
    <property type="evidence" value="ECO:0007669"/>
    <property type="project" value="UniProtKB-ARBA"/>
</dbReference>
<dbReference type="GO" id="GO:0016831">
    <property type="term" value="F:carboxy-lyase activity"/>
    <property type="evidence" value="ECO:0007669"/>
    <property type="project" value="UniProtKB-KW"/>
</dbReference>
<dbReference type="Pfam" id="PF02775">
    <property type="entry name" value="TPP_enzyme_C"/>
    <property type="match status" value="1"/>
</dbReference>
<gene>
    <name evidence="4" type="ORF">EDC65_5460</name>
</gene>
<keyword evidence="1" id="KW-0210">Decarboxylase</keyword>
<name>A0A3N1KJ11_9PROT</name>
<evidence type="ECO:0000313" key="4">
    <source>
        <dbReference type="EMBL" id="ROP80811.1"/>
    </source>
</evidence>
<evidence type="ECO:0000256" key="1">
    <source>
        <dbReference type="ARBA" id="ARBA00022793"/>
    </source>
</evidence>
<accession>A0A3N1KJ11</accession>
<dbReference type="PANTHER" id="PTHR42818">
    <property type="entry name" value="SULFOPYRUVATE DECARBOXYLASE SUBUNIT ALPHA"/>
    <property type="match status" value="1"/>
</dbReference>
<dbReference type="Gene3D" id="3.40.50.970">
    <property type="match status" value="1"/>
</dbReference>
<dbReference type="OrthoDB" id="6843902at2"/>
<evidence type="ECO:0000256" key="2">
    <source>
        <dbReference type="ARBA" id="ARBA00023239"/>
    </source>
</evidence>
<dbReference type="EMBL" id="RJKX01000020">
    <property type="protein sequence ID" value="ROP80811.1"/>
    <property type="molecule type" value="Genomic_DNA"/>
</dbReference>
<dbReference type="InterPro" id="IPR051818">
    <property type="entry name" value="TPP_dependent_decarboxylase"/>
</dbReference>
<dbReference type="SUPFAM" id="SSF52518">
    <property type="entry name" value="Thiamin diphosphate-binding fold (THDP-binding)"/>
    <property type="match status" value="1"/>
</dbReference>